<dbReference type="KEGG" id="csq:CSCA_3363"/>
<dbReference type="HOGENOM" id="CLU_072273_0_0_9"/>
<dbReference type="Pfam" id="PF04218">
    <property type="entry name" value="CENP-B_N"/>
    <property type="match status" value="1"/>
</dbReference>
<dbReference type="GO" id="GO:0003899">
    <property type="term" value="F:DNA-directed RNA polymerase activity"/>
    <property type="evidence" value="ECO:0007669"/>
    <property type="project" value="InterPro"/>
</dbReference>
<dbReference type="RefSeq" id="WP_046066016.1">
    <property type="nucleotide sequence ID" value="NZ_CP009933.1"/>
</dbReference>
<feature type="domain" description="RNA polymerase alpha subunit C-terminal" evidence="1">
    <location>
        <begin position="63"/>
        <end position="120"/>
    </location>
</feature>
<dbReference type="GO" id="GO:0003677">
    <property type="term" value="F:DNA binding"/>
    <property type="evidence" value="ECO:0007669"/>
    <property type="project" value="InterPro"/>
</dbReference>
<keyword evidence="4" id="KW-1185">Reference proteome</keyword>
<organism evidence="3 4">
    <name type="scientific">Clostridium scatologenes</name>
    <dbReference type="NCBI Taxonomy" id="1548"/>
    <lineage>
        <taxon>Bacteria</taxon>
        <taxon>Bacillati</taxon>
        <taxon>Bacillota</taxon>
        <taxon>Clostridia</taxon>
        <taxon>Eubacteriales</taxon>
        <taxon>Clostridiaceae</taxon>
        <taxon>Clostridium</taxon>
    </lineage>
</organism>
<reference evidence="3 4" key="1">
    <citation type="journal article" date="2015" name="J. Biotechnol.">
        <title>Complete genome sequence of a malodorant-producing acetogen, Clostridium scatologenes ATCC 25775(T).</title>
        <authorList>
            <person name="Zhu Z."/>
            <person name="Guo T."/>
            <person name="Zheng H."/>
            <person name="Song T."/>
            <person name="Ouyang P."/>
            <person name="Xie J."/>
        </authorList>
    </citation>
    <scope>NUCLEOTIDE SEQUENCE [LARGE SCALE GENOMIC DNA]</scope>
    <source>
        <strain evidence="3 4">ATCC 25775</strain>
    </source>
</reference>
<evidence type="ECO:0000313" key="3">
    <source>
        <dbReference type="EMBL" id="AKA70488.1"/>
    </source>
</evidence>
<evidence type="ECO:0000259" key="2">
    <source>
        <dbReference type="Pfam" id="PF04218"/>
    </source>
</evidence>
<dbReference type="InterPro" id="IPR011260">
    <property type="entry name" value="RNAP_asu_C"/>
</dbReference>
<dbReference type="InterPro" id="IPR007889">
    <property type="entry name" value="HTH_Psq"/>
</dbReference>
<name>A0A0E3M783_CLOSL</name>
<dbReference type="AlphaFoldDB" id="A0A0E3M783"/>
<dbReference type="Proteomes" id="UP000033115">
    <property type="component" value="Chromosome"/>
</dbReference>
<dbReference type="SUPFAM" id="SSF47789">
    <property type="entry name" value="C-terminal domain of RNA polymerase alpha subunit"/>
    <property type="match status" value="1"/>
</dbReference>
<dbReference type="SUPFAM" id="SSF46689">
    <property type="entry name" value="Homeodomain-like"/>
    <property type="match status" value="1"/>
</dbReference>
<dbReference type="Gene3D" id="1.10.10.60">
    <property type="entry name" value="Homeodomain-like"/>
    <property type="match status" value="1"/>
</dbReference>
<dbReference type="GO" id="GO:0006351">
    <property type="term" value="P:DNA-templated transcription"/>
    <property type="evidence" value="ECO:0007669"/>
    <property type="project" value="InterPro"/>
</dbReference>
<accession>A0A0E3M783</accession>
<evidence type="ECO:0000259" key="1">
    <source>
        <dbReference type="Pfam" id="PF03118"/>
    </source>
</evidence>
<feature type="domain" description="HTH psq-type" evidence="2">
    <location>
        <begin position="9"/>
        <end position="45"/>
    </location>
</feature>
<gene>
    <name evidence="3" type="ORF">CSCA_3363</name>
</gene>
<dbReference type="InterPro" id="IPR009057">
    <property type="entry name" value="Homeodomain-like_sf"/>
</dbReference>
<evidence type="ECO:0000313" key="4">
    <source>
        <dbReference type="Proteomes" id="UP000033115"/>
    </source>
</evidence>
<dbReference type="Pfam" id="PF03118">
    <property type="entry name" value="RNA_pol_A_CTD"/>
    <property type="match status" value="1"/>
</dbReference>
<dbReference type="Gene3D" id="1.10.150.20">
    <property type="entry name" value="5' to 3' exonuclease, C-terminal subdomain"/>
    <property type="match status" value="1"/>
</dbReference>
<sequence length="245" mass="29125">MPNLYTRNLEIVHKAKEGKTCRELAKEYNIYYSTISRIIKKHKKFEAYCNEMETLKAKNKINEETKLYDLCNLLKFDTRSIKALVYKNIKSIDKLLALSEEDIYAIRSLGKMSREHVKKCIIEYREKMNQLTNLYGIDINNTKKVTDNLEESSIQKSVIEPEVSIKANREYIYKLIRAVDNGQVDSRFLEKEISKEFDRIENINKELLRTLINLQKSRNIPWSNEDNQYKVEMECKLEEILNMYK</sequence>
<protein>
    <submittedName>
        <fullName evidence="3">Uncharacterized protein</fullName>
    </submittedName>
</protein>
<proteinExistence type="predicted"/>
<dbReference type="EMBL" id="CP009933">
    <property type="protein sequence ID" value="AKA70488.1"/>
    <property type="molecule type" value="Genomic_DNA"/>
</dbReference>